<dbReference type="RefSeq" id="WP_101711579.1">
    <property type="nucleotide sequence ID" value="NZ_CP026100.1"/>
</dbReference>
<dbReference type="OrthoDB" id="9815559at2"/>
<dbReference type="Proteomes" id="UP000234483">
    <property type="component" value="Unassembled WGS sequence"/>
</dbReference>
<gene>
    <name evidence="4" type="ORF">C1707_03025</name>
    <name evidence="5" type="ORF">CFHF_03150</name>
</gene>
<keyword evidence="1 5" id="KW-0808">Transferase</keyword>
<dbReference type="GO" id="GO:0008690">
    <property type="term" value="F:3-deoxy-manno-octulosonate cytidylyltransferase activity"/>
    <property type="evidence" value="ECO:0007669"/>
    <property type="project" value="InterPro"/>
</dbReference>
<reference evidence="4 7" key="2">
    <citation type="submission" date="2018-01" db="EMBL/GenBank/DDBJ databases">
        <title>Complete genome sequence of Caulobacter flavus RHGG3.</title>
        <authorList>
            <person name="Yang E."/>
        </authorList>
    </citation>
    <scope>NUCLEOTIDE SEQUENCE [LARGE SCALE GENOMIC DNA]</scope>
    <source>
        <strain evidence="4 7">RHGG3</strain>
    </source>
</reference>
<name>A0A2N5CYY7_9CAUL</name>
<evidence type="ECO:0000313" key="4">
    <source>
        <dbReference type="EMBL" id="AYV45300.1"/>
    </source>
</evidence>
<dbReference type="NCBIfam" id="NF003948">
    <property type="entry name" value="PRK05450.1-1"/>
    <property type="match status" value="1"/>
</dbReference>
<dbReference type="CDD" id="cd02517">
    <property type="entry name" value="CMP-KDO-Synthetase"/>
    <property type="match status" value="1"/>
</dbReference>
<evidence type="ECO:0000313" key="5">
    <source>
        <dbReference type="EMBL" id="PLR19020.1"/>
    </source>
</evidence>
<evidence type="ECO:0000256" key="1">
    <source>
        <dbReference type="ARBA" id="ARBA00022679"/>
    </source>
</evidence>
<dbReference type="EMBL" id="CP026100">
    <property type="protein sequence ID" value="AYV45300.1"/>
    <property type="molecule type" value="Genomic_DNA"/>
</dbReference>
<dbReference type="InterPro" id="IPR003329">
    <property type="entry name" value="Cytidylyl_trans"/>
</dbReference>
<dbReference type="GO" id="GO:0005829">
    <property type="term" value="C:cytosol"/>
    <property type="evidence" value="ECO:0007669"/>
    <property type="project" value="TreeGrafter"/>
</dbReference>
<keyword evidence="7" id="KW-1185">Reference proteome</keyword>
<sequence>MNPIVLIPARMAATRLPNKPLADIGGLPMIVRVLRQAQAAGIGPVAVAAGDPEIVAAVEAAGGRAVLTDPALPSGSDRILAALAVLDPGRAHDVVINLQGDMPFVDPGVLAACAGQLAAHADADIATVVAPEASSADRANPDVVKAVLAMDAGETSGRALYFTRSTLYGDAPVWRHIGIYGYRRAALEAFNAAAPSALEQREKLEQLRAMELGLTIRAAVAAEAPISVDNPSDLQAARDHAEKN</sequence>
<dbReference type="KEGG" id="cfh:C1707_03025"/>
<dbReference type="InterPro" id="IPR004528">
    <property type="entry name" value="KdsB"/>
</dbReference>
<keyword evidence="2 5" id="KW-0548">Nucleotidyltransferase</keyword>
<keyword evidence="3" id="KW-0448">Lipopolysaccharide biosynthesis</keyword>
<protein>
    <submittedName>
        <fullName evidence="5">3-deoxy-manno-octulosonate cytidylyltransferase</fullName>
    </submittedName>
</protein>
<dbReference type="PANTHER" id="PTHR42866">
    <property type="entry name" value="3-DEOXY-MANNO-OCTULOSONATE CYTIDYLYLTRANSFERASE"/>
    <property type="match status" value="1"/>
</dbReference>
<dbReference type="InterPro" id="IPR029044">
    <property type="entry name" value="Nucleotide-diphossugar_trans"/>
</dbReference>
<dbReference type="GO" id="GO:0009103">
    <property type="term" value="P:lipopolysaccharide biosynthetic process"/>
    <property type="evidence" value="ECO:0007669"/>
    <property type="project" value="UniProtKB-KW"/>
</dbReference>
<dbReference type="EMBL" id="PJRQ01000008">
    <property type="protein sequence ID" value="PLR19020.1"/>
    <property type="molecule type" value="Genomic_DNA"/>
</dbReference>
<reference evidence="5 6" key="1">
    <citation type="submission" date="2017-12" db="EMBL/GenBank/DDBJ databases">
        <title>The genome sequence of Caulobacter flavus CGMCC1 15093.</title>
        <authorList>
            <person name="Gao J."/>
            <person name="Mao X."/>
            <person name="Sun J."/>
        </authorList>
    </citation>
    <scope>NUCLEOTIDE SEQUENCE [LARGE SCALE GENOMIC DNA]</scope>
    <source>
        <strain evidence="5 6">CGMCC1 15093</strain>
    </source>
</reference>
<evidence type="ECO:0000256" key="3">
    <source>
        <dbReference type="ARBA" id="ARBA00022985"/>
    </source>
</evidence>
<dbReference type="PANTHER" id="PTHR42866:SF2">
    <property type="entry name" value="3-DEOXY-MANNO-OCTULOSONATE CYTIDYLYLTRANSFERASE, MITOCHONDRIAL"/>
    <property type="match status" value="1"/>
</dbReference>
<evidence type="ECO:0000256" key="2">
    <source>
        <dbReference type="ARBA" id="ARBA00022695"/>
    </source>
</evidence>
<dbReference type="NCBIfam" id="NF003952">
    <property type="entry name" value="PRK05450.1-5"/>
    <property type="match status" value="1"/>
</dbReference>
<dbReference type="SUPFAM" id="SSF53448">
    <property type="entry name" value="Nucleotide-diphospho-sugar transferases"/>
    <property type="match status" value="1"/>
</dbReference>
<organism evidence="5 6">
    <name type="scientific">Caulobacter flavus</name>
    <dbReference type="NCBI Taxonomy" id="1679497"/>
    <lineage>
        <taxon>Bacteria</taxon>
        <taxon>Pseudomonadati</taxon>
        <taxon>Pseudomonadota</taxon>
        <taxon>Alphaproteobacteria</taxon>
        <taxon>Caulobacterales</taxon>
        <taxon>Caulobacteraceae</taxon>
        <taxon>Caulobacter</taxon>
    </lineage>
</organism>
<dbReference type="Proteomes" id="UP000281192">
    <property type="component" value="Chromosome"/>
</dbReference>
<dbReference type="Pfam" id="PF02348">
    <property type="entry name" value="CTP_transf_3"/>
    <property type="match status" value="1"/>
</dbReference>
<evidence type="ECO:0000313" key="7">
    <source>
        <dbReference type="Proteomes" id="UP000281192"/>
    </source>
</evidence>
<dbReference type="NCBIfam" id="TIGR00466">
    <property type="entry name" value="kdsB"/>
    <property type="match status" value="1"/>
</dbReference>
<dbReference type="AlphaFoldDB" id="A0A2N5CYY7"/>
<dbReference type="Gene3D" id="3.90.550.10">
    <property type="entry name" value="Spore Coat Polysaccharide Biosynthesis Protein SpsA, Chain A"/>
    <property type="match status" value="1"/>
</dbReference>
<evidence type="ECO:0000313" key="6">
    <source>
        <dbReference type="Proteomes" id="UP000234483"/>
    </source>
</evidence>
<proteinExistence type="predicted"/>
<accession>A0A2N5CYY7</accession>